<evidence type="ECO:0000256" key="6">
    <source>
        <dbReference type="ARBA" id="ARBA00022723"/>
    </source>
</evidence>
<evidence type="ECO:0000256" key="4">
    <source>
        <dbReference type="ARBA" id="ARBA00022630"/>
    </source>
</evidence>
<dbReference type="RefSeq" id="WP_380972114.1">
    <property type="nucleotide sequence ID" value="NZ_JBHTEF010000001.1"/>
</dbReference>
<keyword evidence="12" id="KW-1185">Reference proteome</keyword>
<evidence type="ECO:0000256" key="10">
    <source>
        <dbReference type="ARBA" id="ARBA00048540"/>
    </source>
</evidence>
<dbReference type="PANTHER" id="PTHR30040:SF2">
    <property type="entry name" value="FAD:PROTEIN FMN TRANSFERASE"/>
    <property type="match status" value="1"/>
</dbReference>
<name>A0ABW2SJL7_9ACTO</name>
<evidence type="ECO:0000256" key="2">
    <source>
        <dbReference type="ARBA" id="ARBA00011955"/>
    </source>
</evidence>
<reference evidence="12" key="1">
    <citation type="journal article" date="2019" name="Int. J. Syst. Evol. Microbiol.">
        <title>The Global Catalogue of Microorganisms (GCM) 10K type strain sequencing project: providing services to taxonomists for standard genome sequencing and annotation.</title>
        <authorList>
            <consortium name="The Broad Institute Genomics Platform"/>
            <consortium name="The Broad Institute Genome Sequencing Center for Infectious Disease"/>
            <person name="Wu L."/>
            <person name="Ma J."/>
        </authorList>
    </citation>
    <scope>NUCLEOTIDE SEQUENCE [LARGE SCALE GENOMIC DNA]</scope>
    <source>
        <strain evidence="12">CCUG 56698</strain>
    </source>
</reference>
<evidence type="ECO:0000256" key="1">
    <source>
        <dbReference type="ARBA" id="ARBA00001946"/>
    </source>
</evidence>
<evidence type="ECO:0000256" key="8">
    <source>
        <dbReference type="ARBA" id="ARBA00022842"/>
    </source>
</evidence>
<comment type="cofactor">
    <cofactor evidence="1">
        <name>Mg(2+)</name>
        <dbReference type="ChEBI" id="CHEBI:18420"/>
    </cofactor>
</comment>
<accession>A0ABW2SJL7</accession>
<evidence type="ECO:0000256" key="5">
    <source>
        <dbReference type="ARBA" id="ARBA00022679"/>
    </source>
</evidence>
<keyword evidence="6" id="KW-0479">Metal-binding</keyword>
<evidence type="ECO:0000256" key="3">
    <source>
        <dbReference type="ARBA" id="ARBA00016337"/>
    </source>
</evidence>
<dbReference type="PANTHER" id="PTHR30040">
    <property type="entry name" value="THIAMINE BIOSYNTHESIS LIPOPROTEIN APBE"/>
    <property type="match status" value="1"/>
</dbReference>
<protein>
    <recommendedName>
        <fullName evidence="3">FAD:protein FMN transferase</fullName>
        <ecNumber evidence="2">2.7.1.180</ecNumber>
    </recommendedName>
    <alternativeName>
        <fullName evidence="9">Flavin transferase</fullName>
    </alternativeName>
</protein>
<dbReference type="SUPFAM" id="SSF143631">
    <property type="entry name" value="ApbE-like"/>
    <property type="match status" value="1"/>
</dbReference>
<evidence type="ECO:0000256" key="7">
    <source>
        <dbReference type="ARBA" id="ARBA00022827"/>
    </source>
</evidence>
<dbReference type="InterPro" id="IPR003374">
    <property type="entry name" value="ApbE-like_sf"/>
</dbReference>
<keyword evidence="8" id="KW-0460">Magnesium</keyword>
<keyword evidence="7" id="KW-0274">FAD</keyword>
<comment type="catalytic activity">
    <reaction evidence="10">
        <text>L-threonyl-[protein] + FAD = FMN-L-threonyl-[protein] + AMP + H(+)</text>
        <dbReference type="Rhea" id="RHEA:36847"/>
        <dbReference type="Rhea" id="RHEA-COMP:11060"/>
        <dbReference type="Rhea" id="RHEA-COMP:11061"/>
        <dbReference type="ChEBI" id="CHEBI:15378"/>
        <dbReference type="ChEBI" id="CHEBI:30013"/>
        <dbReference type="ChEBI" id="CHEBI:57692"/>
        <dbReference type="ChEBI" id="CHEBI:74257"/>
        <dbReference type="ChEBI" id="CHEBI:456215"/>
        <dbReference type="EC" id="2.7.1.180"/>
    </reaction>
</comment>
<comment type="caution">
    <text evidence="11">The sequence shown here is derived from an EMBL/GenBank/DDBJ whole genome shotgun (WGS) entry which is preliminary data.</text>
</comment>
<keyword evidence="5 11" id="KW-0808">Transferase</keyword>
<dbReference type="Gene3D" id="3.10.520.10">
    <property type="entry name" value="ApbE-like domains"/>
    <property type="match status" value="2"/>
</dbReference>
<organism evidence="11 12">
    <name type="scientific">Schaalia naturae</name>
    <dbReference type="NCBI Taxonomy" id="635203"/>
    <lineage>
        <taxon>Bacteria</taxon>
        <taxon>Bacillati</taxon>
        <taxon>Actinomycetota</taxon>
        <taxon>Actinomycetes</taxon>
        <taxon>Actinomycetales</taxon>
        <taxon>Actinomycetaceae</taxon>
        <taxon>Schaalia</taxon>
    </lineage>
</organism>
<dbReference type="EMBL" id="JBHTEF010000001">
    <property type="protein sequence ID" value="MFC7580267.1"/>
    <property type="molecule type" value="Genomic_DNA"/>
</dbReference>
<proteinExistence type="predicted"/>
<gene>
    <name evidence="11" type="ORF">ACFQWG_03390</name>
</gene>
<evidence type="ECO:0000313" key="12">
    <source>
        <dbReference type="Proteomes" id="UP001596527"/>
    </source>
</evidence>
<dbReference type="Proteomes" id="UP001596527">
    <property type="component" value="Unassembled WGS sequence"/>
</dbReference>
<dbReference type="Pfam" id="PF02424">
    <property type="entry name" value="ApbE"/>
    <property type="match status" value="2"/>
</dbReference>
<dbReference type="InterPro" id="IPR024932">
    <property type="entry name" value="ApbE"/>
</dbReference>
<evidence type="ECO:0000313" key="11">
    <source>
        <dbReference type="EMBL" id="MFC7580267.1"/>
    </source>
</evidence>
<dbReference type="GO" id="GO:0016740">
    <property type="term" value="F:transferase activity"/>
    <property type="evidence" value="ECO:0007669"/>
    <property type="project" value="UniProtKB-KW"/>
</dbReference>
<sequence length="267" mass="27978">MPLTPDARRGWVRVADVMGTAVSIRVVTDDPVSAPPRAGDAVDRALARLRRADRVFSPFRTDSDISRMARGELAAGDAAPEVREMADLCLGARSRTGGRFDAWRTGSFDPTGLVKGWAVEEAARLDLAPLLEDPSTMAVGISAGGDMQLLTAPDAGWEWGVGIADPFHRGSLISTLTLREGAVATSGPAERGRHITDPRTGEPVTGVASATVVADGLTTADLWATVAVVAGADDLGWIRDAGTVSGLLVAEDGRCRRWAGSRVLDPA</sequence>
<keyword evidence="4" id="KW-0285">Flavoprotein</keyword>
<evidence type="ECO:0000256" key="9">
    <source>
        <dbReference type="ARBA" id="ARBA00031306"/>
    </source>
</evidence>
<dbReference type="EC" id="2.7.1.180" evidence="2"/>